<comment type="caution">
    <text evidence="7">The sequence shown here is derived from an EMBL/GenBank/DDBJ whole genome shotgun (WGS) entry which is preliminary data.</text>
</comment>
<dbReference type="InterPro" id="IPR017896">
    <property type="entry name" value="4Fe4S_Fe-S-bd"/>
</dbReference>
<dbReference type="Proteomes" id="UP001221838">
    <property type="component" value="Unassembled WGS sequence"/>
</dbReference>
<evidence type="ECO:0000256" key="2">
    <source>
        <dbReference type="ARBA" id="ARBA00022723"/>
    </source>
</evidence>
<keyword evidence="2" id="KW-0479">Metal-binding</keyword>
<dbReference type="InterPro" id="IPR051269">
    <property type="entry name" value="Fe-S_cluster_ET"/>
</dbReference>
<dbReference type="SUPFAM" id="SSF54862">
    <property type="entry name" value="4Fe-4S ferredoxins"/>
    <property type="match status" value="1"/>
</dbReference>
<accession>A0ABT5D4T2</accession>
<proteinExistence type="predicted"/>
<evidence type="ECO:0000256" key="5">
    <source>
        <dbReference type="ARBA" id="ARBA00023014"/>
    </source>
</evidence>
<dbReference type="EMBL" id="JAQNDM010000002">
    <property type="protein sequence ID" value="MDC0708670.1"/>
    <property type="molecule type" value="Genomic_DNA"/>
</dbReference>
<protein>
    <submittedName>
        <fullName evidence="7">Ferredoxin</fullName>
    </submittedName>
</protein>
<keyword evidence="4" id="KW-0408">Iron</keyword>
<keyword evidence="8" id="KW-1185">Reference proteome</keyword>
<evidence type="ECO:0000256" key="4">
    <source>
        <dbReference type="ARBA" id="ARBA00023004"/>
    </source>
</evidence>
<keyword evidence="3" id="KW-0249">Electron transport</keyword>
<evidence type="ECO:0000256" key="3">
    <source>
        <dbReference type="ARBA" id="ARBA00022982"/>
    </source>
</evidence>
<name>A0ABT5D4T2_9BACT</name>
<evidence type="ECO:0000259" key="6">
    <source>
        <dbReference type="PROSITE" id="PS51379"/>
    </source>
</evidence>
<sequence length="75" mass="7980">MKLVIDGDRCEANGVCVRAAPEAFFLDEKDSLHLLQEAVTPGLRAKVAQAVRACPRQALSFTVDAPAQKEGADVA</sequence>
<dbReference type="PROSITE" id="PS51379">
    <property type="entry name" value="4FE4S_FER_2"/>
    <property type="match status" value="1"/>
</dbReference>
<dbReference type="PANTHER" id="PTHR36923">
    <property type="entry name" value="FERREDOXIN"/>
    <property type="match status" value="1"/>
</dbReference>
<keyword evidence="1" id="KW-0813">Transport</keyword>
<dbReference type="PANTHER" id="PTHR36923:SF3">
    <property type="entry name" value="FERREDOXIN"/>
    <property type="match status" value="1"/>
</dbReference>
<dbReference type="Pfam" id="PF13459">
    <property type="entry name" value="Fer4_15"/>
    <property type="match status" value="1"/>
</dbReference>
<dbReference type="Gene3D" id="3.30.70.20">
    <property type="match status" value="1"/>
</dbReference>
<gene>
    <name evidence="7" type="ORF">POL68_09335</name>
</gene>
<feature type="domain" description="4Fe-4S ferredoxin-type" evidence="6">
    <location>
        <begin position="1"/>
        <end position="29"/>
    </location>
</feature>
<keyword evidence="5" id="KW-0411">Iron-sulfur</keyword>
<evidence type="ECO:0000313" key="8">
    <source>
        <dbReference type="Proteomes" id="UP001221838"/>
    </source>
</evidence>
<evidence type="ECO:0000256" key="1">
    <source>
        <dbReference type="ARBA" id="ARBA00022448"/>
    </source>
</evidence>
<dbReference type="RefSeq" id="WP_272136620.1">
    <property type="nucleotide sequence ID" value="NZ_JAQNDM010000002.1"/>
</dbReference>
<organism evidence="7 8">
    <name type="scientific">Stigmatella ashevillensis</name>
    <dbReference type="NCBI Taxonomy" id="2995309"/>
    <lineage>
        <taxon>Bacteria</taxon>
        <taxon>Pseudomonadati</taxon>
        <taxon>Myxococcota</taxon>
        <taxon>Myxococcia</taxon>
        <taxon>Myxococcales</taxon>
        <taxon>Cystobacterineae</taxon>
        <taxon>Archangiaceae</taxon>
        <taxon>Stigmatella</taxon>
    </lineage>
</organism>
<evidence type="ECO:0000313" key="7">
    <source>
        <dbReference type="EMBL" id="MDC0708670.1"/>
    </source>
</evidence>
<reference evidence="7 8" key="1">
    <citation type="submission" date="2022-11" db="EMBL/GenBank/DDBJ databases">
        <title>Minimal conservation of predation-associated metabolite biosynthetic gene clusters underscores biosynthetic potential of Myxococcota including descriptions for ten novel species: Archangium lansinium sp. nov., Myxococcus landrumus sp. nov., Nannocystis bai.</title>
        <authorList>
            <person name="Ahearne A."/>
            <person name="Stevens C."/>
            <person name="Dowd S."/>
        </authorList>
    </citation>
    <scope>NUCLEOTIDE SEQUENCE [LARGE SCALE GENOMIC DNA]</scope>
    <source>
        <strain evidence="7 8">NCWAL01</strain>
    </source>
</reference>